<evidence type="ECO:0000313" key="10">
    <source>
        <dbReference type="Proteomes" id="UP000823749"/>
    </source>
</evidence>
<proteinExistence type="predicted"/>
<evidence type="ECO:0000256" key="5">
    <source>
        <dbReference type="ARBA" id="ARBA00023163"/>
    </source>
</evidence>
<evidence type="ECO:0000256" key="7">
    <source>
        <dbReference type="SAM" id="MobiDB-lite"/>
    </source>
</evidence>
<dbReference type="InterPro" id="IPR003657">
    <property type="entry name" value="WRKY_dom"/>
</dbReference>
<comment type="caution">
    <text evidence="9">The sequence shown here is derived from an EMBL/GenBank/DDBJ whole genome shotgun (WGS) entry which is preliminary data.</text>
</comment>
<dbReference type="Gene3D" id="2.20.25.80">
    <property type="entry name" value="WRKY domain"/>
    <property type="match status" value="2"/>
</dbReference>
<evidence type="ECO:0000256" key="6">
    <source>
        <dbReference type="ARBA" id="ARBA00023242"/>
    </source>
</evidence>
<feature type="compositionally biased region" description="Polar residues" evidence="7">
    <location>
        <begin position="157"/>
        <end position="171"/>
    </location>
</feature>
<comment type="subcellular location">
    <subcellularLocation>
        <location evidence="1">Nucleus</location>
    </subcellularLocation>
</comment>
<dbReference type="EMBL" id="JACTNZ010000006">
    <property type="protein sequence ID" value="KAG5545755.1"/>
    <property type="molecule type" value="Genomic_DNA"/>
</dbReference>
<feature type="compositionally biased region" description="Low complexity" evidence="7">
    <location>
        <begin position="87"/>
        <end position="101"/>
    </location>
</feature>
<feature type="compositionally biased region" description="Basic and acidic residues" evidence="7">
    <location>
        <begin position="13"/>
        <end position="23"/>
    </location>
</feature>
<evidence type="ECO:0000313" key="9">
    <source>
        <dbReference type="EMBL" id="KAG5545756.1"/>
    </source>
</evidence>
<dbReference type="SMART" id="SM00774">
    <property type="entry name" value="WRKY"/>
    <property type="match status" value="2"/>
</dbReference>
<feature type="domain" description="WRKY" evidence="8">
    <location>
        <begin position="206"/>
        <end position="270"/>
    </location>
</feature>
<feature type="compositionally biased region" description="Basic and acidic residues" evidence="7">
    <location>
        <begin position="289"/>
        <end position="315"/>
    </location>
</feature>
<evidence type="ECO:0000256" key="2">
    <source>
        <dbReference type="ARBA" id="ARBA00022737"/>
    </source>
</evidence>
<dbReference type="AlphaFoldDB" id="A0AAV6K032"/>
<sequence length="489" mass="53452">MVTLGEAFQDEVASDKSQQRKNLDSGYCEPQPNQEGNALSVFPVKEMGESQKTRPVAELTTSRCNEEGNNSSTIAEKLLKNMEQKNSSDSTSRDQTSQSSQEGTPHSVLPARVLPRQSPDTTTCGVHNSVANQDGTSLPQTPERAADNLQQRHRSNTGDTSHSNGDGSSLSAIPEKVPDCLQLPQSANTELHLLQCDQEVRKSSRIPDKVSQDGYNWRKYGQKLVKGNEFVRSYYRCTHPNCPAKRQVERSQGGQITDTVYLGKHEHPKPQPSPQMAAGLVVPIKKKRDEPSLAAEDDKSSNAHDPTSHHVEPAETPRLSTSSPDRAVECAISQSNRATDAVDHSGIPDSKRQKNDICNSSETLVEKPNGEPRRVVQSMSGVDIVNDGYRWRKYGQKFVKGNANPRSYYRCSTAGCSAKKHVERASHDPKLVITTYEGQHAHDTPPARTVTVNTAGADSNVVSLNGESRSTPEEKSSVGLEVVVHASAN</sequence>
<evidence type="ECO:0000256" key="3">
    <source>
        <dbReference type="ARBA" id="ARBA00023015"/>
    </source>
</evidence>
<keyword evidence="3" id="KW-0805">Transcription regulation</keyword>
<dbReference type="EMBL" id="JACTNZ010000006">
    <property type="protein sequence ID" value="KAG5545756.1"/>
    <property type="molecule type" value="Genomic_DNA"/>
</dbReference>
<dbReference type="FunFam" id="2.20.25.80:FF:000006">
    <property type="entry name" value="WRKY transcription factor"/>
    <property type="match status" value="2"/>
</dbReference>
<feature type="compositionally biased region" description="Polar residues" evidence="7">
    <location>
        <begin position="59"/>
        <end position="74"/>
    </location>
</feature>
<keyword evidence="4" id="KW-0238">DNA-binding</keyword>
<evidence type="ECO:0000256" key="4">
    <source>
        <dbReference type="ARBA" id="ARBA00023125"/>
    </source>
</evidence>
<feature type="region of interest" description="Disordered" evidence="7">
    <location>
        <begin position="1"/>
        <end position="173"/>
    </location>
</feature>
<evidence type="ECO:0000259" key="8">
    <source>
        <dbReference type="PROSITE" id="PS50811"/>
    </source>
</evidence>
<dbReference type="GO" id="GO:0043565">
    <property type="term" value="F:sequence-specific DNA binding"/>
    <property type="evidence" value="ECO:0007669"/>
    <property type="project" value="InterPro"/>
</dbReference>
<dbReference type="PROSITE" id="PS50811">
    <property type="entry name" value="WRKY"/>
    <property type="match status" value="2"/>
</dbReference>
<keyword evidence="6" id="KW-0539">Nucleus</keyword>
<keyword evidence="10" id="KW-1185">Reference proteome</keyword>
<feature type="region of interest" description="Disordered" evidence="7">
    <location>
        <begin position="289"/>
        <end position="372"/>
    </location>
</feature>
<dbReference type="InterPro" id="IPR044810">
    <property type="entry name" value="WRKY_plant"/>
</dbReference>
<dbReference type="SUPFAM" id="SSF118290">
    <property type="entry name" value="WRKY DNA-binding domain"/>
    <property type="match status" value="2"/>
</dbReference>
<keyword evidence="5" id="KW-0804">Transcription</keyword>
<dbReference type="PANTHER" id="PTHR31221">
    <property type="entry name" value="WRKY TRANSCRIPTION FACTOR PROTEIN 1-RELATED"/>
    <property type="match status" value="1"/>
</dbReference>
<reference evidence="9 10" key="1">
    <citation type="submission" date="2020-08" db="EMBL/GenBank/DDBJ databases">
        <title>Plant Genome Project.</title>
        <authorList>
            <person name="Zhang R.-G."/>
        </authorList>
    </citation>
    <scope>NUCLEOTIDE SEQUENCE [LARGE SCALE GENOMIC DNA]</scope>
    <source>
        <strain evidence="9">WSP0</strain>
        <tissue evidence="9">Leaf</tissue>
    </source>
</reference>
<dbReference type="PANTHER" id="PTHR31221:SF315">
    <property type="entry name" value="WRKY TRANSCRIPTION FACTOR 2 ISOFORM X1-RELATED"/>
    <property type="match status" value="1"/>
</dbReference>
<feature type="domain" description="WRKY" evidence="8">
    <location>
        <begin position="380"/>
        <end position="445"/>
    </location>
</feature>
<gene>
    <name evidence="9" type="ORF">RHGRI_018044</name>
</gene>
<dbReference type="InterPro" id="IPR036576">
    <property type="entry name" value="WRKY_dom_sf"/>
</dbReference>
<dbReference type="Pfam" id="PF03106">
    <property type="entry name" value="WRKY"/>
    <property type="match status" value="2"/>
</dbReference>
<keyword evidence="2" id="KW-0677">Repeat</keyword>
<dbReference type="Proteomes" id="UP000823749">
    <property type="component" value="Chromosome 6"/>
</dbReference>
<dbReference type="GO" id="GO:0005634">
    <property type="term" value="C:nucleus"/>
    <property type="evidence" value="ECO:0007669"/>
    <property type="project" value="UniProtKB-SubCell"/>
</dbReference>
<organism evidence="9 10">
    <name type="scientific">Rhododendron griersonianum</name>
    <dbReference type="NCBI Taxonomy" id="479676"/>
    <lineage>
        <taxon>Eukaryota</taxon>
        <taxon>Viridiplantae</taxon>
        <taxon>Streptophyta</taxon>
        <taxon>Embryophyta</taxon>
        <taxon>Tracheophyta</taxon>
        <taxon>Spermatophyta</taxon>
        <taxon>Magnoliopsida</taxon>
        <taxon>eudicotyledons</taxon>
        <taxon>Gunneridae</taxon>
        <taxon>Pentapetalae</taxon>
        <taxon>asterids</taxon>
        <taxon>Ericales</taxon>
        <taxon>Ericaceae</taxon>
        <taxon>Ericoideae</taxon>
        <taxon>Rhodoreae</taxon>
        <taxon>Rhododendron</taxon>
    </lineage>
</organism>
<accession>A0AAV6K032</accession>
<feature type="compositionally biased region" description="Polar residues" evidence="7">
    <location>
        <begin position="118"/>
        <end position="140"/>
    </location>
</feature>
<protein>
    <recommendedName>
        <fullName evidence="8">WRKY domain-containing protein</fullName>
    </recommendedName>
</protein>
<dbReference type="GO" id="GO:0003700">
    <property type="term" value="F:DNA-binding transcription factor activity"/>
    <property type="evidence" value="ECO:0007669"/>
    <property type="project" value="InterPro"/>
</dbReference>
<evidence type="ECO:0000256" key="1">
    <source>
        <dbReference type="ARBA" id="ARBA00004123"/>
    </source>
</evidence>
<name>A0AAV6K032_9ERIC</name>